<accession>A0ABP6C435</accession>
<dbReference type="Proteomes" id="UP001501447">
    <property type="component" value="Unassembled WGS sequence"/>
</dbReference>
<dbReference type="Pfam" id="PF19054">
    <property type="entry name" value="DUF5753"/>
    <property type="match status" value="1"/>
</dbReference>
<evidence type="ECO:0000313" key="3">
    <source>
        <dbReference type="Proteomes" id="UP001501447"/>
    </source>
</evidence>
<comment type="caution">
    <text evidence="2">The sequence shown here is derived from an EMBL/GenBank/DDBJ whole genome shotgun (WGS) entry which is preliminary data.</text>
</comment>
<feature type="domain" description="DUF5753" evidence="1">
    <location>
        <begin position="1"/>
        <end position="121"/>
    </location>
</feature>
<evidence type="ECO:0000313" key="2">
    <source>
        <dbReference type="EMBL" id="GAA2596277.1"/>
    </source>
</evidence>
<keyword evidence="3" id="KW-1185">Reference proteome</keyword>
<dbReference type="EMBL" id="BAAARJ010000002">
    <property type="protein sequence ID" value="GAA2596277.1"/>
    <property type="molecule type" value="Genomic_DNA"/>
</dbReference>
<gene>
    <name evidence="2" type="ORF">GCM10009863_07020</name>
</gene>
<proteinExistence type="predicted"/>
<protein>
    <recommendedName>
        <fullName evidence="1">DUF5753 domain-containing protein</fullName>
    </recommendedName>
</protein>
<evidence type="ECO:0000259" key="1">
    <source>
        <dbReference type="Pfam" id="PF19054"/>
    </source>
</evidence>
<dbReference type="InterPro" id="IPR043917">
    <property type="entry name" value="DUF5753"/>
</dbReference>
<organism evidence="2 3">
    <name type="scientific">Streptomyces axinellae</name>
    <dbReference type="NCBI Taxonomy" id="552788"/>
    <lineage>
        <taxon>Bacteria</taxon>
        <taxon>Bacillati</taxon>
        <taxon>Actinomycetota</taxon>
        <taxon>Actinomycetes</taxon>
        <taxon>Kitasatosporales</taxon>
        <taxon>Streptomycetaceae</taxon>
        <taxon>Streptomyces</taxon>
    </lineage>
</organism>
<name>A0ABP6C435_9ACTN</name>
<sequence length="140" mass="15882">MIPGLLQTGDHAQAVFTSRVPRFHEEEIAQKVAARMERQHILHRKAPPTSSFVLSEGLVRTRLGGREVWREQLRHLLRRTDIPGLTIQIMPFDRPTHGSLTGPFVLRTTGPVDLAWFKSSYSGEEGGNCLEVAYDWYKSS</sequence>
<reference evidence="3" key="1">
    <citation type="journal article" date="2019" name="Int. J. Syst. Evol. Microbiol.">
        <title>The Global Catalogue of Microorganisms (GCM) 10K type strain sequencing project: providing services to taxonomists for standard genome sequencing and annotation.</title>
        <authorList>
            <consortium name="The Broad Institute Genomics Platform"/>
            <consortium name="The Broad Institute Genome Sequencing Center for Infectious Disease"/>
            <person name="Wu L."/>
            <person name="Ma J."/>
        </authorList>
    </citation>
    <scope>NUCLEOTIDE SEQUENCE [LARGE SCALE GENOMIC DNA]</scope>
    <source>
        <strain evidence="3">JCM 16373</strain>
    </source>
</reference>